<name>A0A3S4R5S1_9GAMM</name>
<evidence type="ECO:0000256" key="2">
    <source>
        <dbReference type="ARBA" id="ARBA00022630"/>
    </source>
</evidence>
<evidence type="ECO:0000256" key="3">
    <source>
        <dbReference type="ARBA" id="ARBA00038054"/>
    </source>
</evidence>
<dbReference type="InterPro" id="IPR002563">
    <property type="entry name" value="Flavin_Rdtase-like_dom"/>
</dbReference>
<dbReference type="GO" id="GO:0016646">
    <property type="term" value="F:oxidoreductase activity, acting on the CH-NH group of donors, NAD or NADP as acceptor"/>
    <property type="evidence" value="ECO:0007669"/>
    <property type="project" value="UniProtKB-ARBA"/>
</dbReference>
<sequence length="185" mass="20903">MIKPVPLDKFYRLINHGATTLISAKHKGVENVMSASWVCPLDYSPNAKLTVVLDKSAYTRTLVEQSGLFAVQIPMVKQVDVVMAMGQSRKDNPHKIDNIPLFYQENFDVPLVAGCAGWIVCRLIRNLDNEQNHDLFIGEVLSAWADSRIFDNGRWKFDEMGDEWRTLHYIAGGQFYAIGESLVAE</sequence>
<dbReference type="AlphaFoldDB" id="A0A3S4R5S1"/>
<dbReference type="PANTHER" id="PTHR43567:SF1">
    <property type="entry name" value="FLAVOREDOXIN"/>
    <property type="match status" value="1"/>
</dbReference>
<proteinExistence type="inferred from homology"/>
<accession>A0A3S4R5S1</accession>
<dbReference type="PANTHER" id="PTHR43567">
    <property type="entry name" value="FLAVOREDOXIN-RELATED-RELATED"/>
    <property type="match status" value="1"/>
</dbReference>
<evidence type="ECO:0000259" key="4">
    <source>
        <dbReference type="SMART" id="SM00903"/>
    </source>
</evidence>
<evidence type="ECO:0000313" key="5">
    <source>
        <dbReference type="EMBL" id="VEG13460.1"/>
    </source>
</evidence>
<protein>
    <submittedName>
        <fullName evidence="5">Flavin reductase like domain</fullName>
    </submittedName>
</protein>
<dbReference type="RefSeq" id="WP_197718970.1">
    <property type="nucleotide sequence ID" value="NZ_LR134343.1"/>
</dbReference>
<organism evidence="5 6">
    <name type="scientific">Moraxella cuniculi</name>
    <dbReference type="NCBI Taxonomy" id="34061"/>
    <lineage>
        <taxon>Bacteria</taxon>
        <taxon>Pseudomonadati</taxon>
        <taxon>Pseudomonadota</taxon>
        <taxon>Gammaproteobacteria</taxon>
        <taxon>Moraxellales</taxon>
        <taxon>Moraxellaceae</taxon>
        <taxon>Moraxella</taxon>
    </lineage>
</organism>
<dbReference type="InterPro" id="IPR012349">
    <property type="entry name" value="Split_barrel_FMN-bd"/>
</dbReference>
<dbReference type="KEGG" id="mcun:NCTC10297_01425"/>
<gene>
    <name evidence="5" type="ORF">NCTC10297_01425</name>
</gene>
<dbReference type="SMART" id="SM00903">
    <property type="entry name" value="Flavin_Reduct"/>
    <property type="match status" value="1"/>
</dbReference>
<dbReference type="Gene3D" id="2.30.110.10">
    <property type="entry name" value="Electron Transport, Fmn-binding Protein, Chain A"/>
    <property type="match status" value="1"/>
</dbReference>
<dbReference type="GO" id="GO:0010181">
    <property type="term" value="F:FMN binding"/>
    <property type="evidence" value="ECO:0007669"/>
    <property type="project" value="InterPro"/>
</dbReference>
<comment type="cofactor">
    <cofactor evidence="1">
        <name>FMN</name>
        <dbReference type="ChEBI" id="CHEBI:58210"/>
    </cofactor>
</comment>
<dbReference type="InterPro" id="IPR052174">
    <property type="entry name" value="Flavoredoxin"/>
</dbReference>
<reference evidence="5 6" key="1">
    <citation type="submission" date="2018-12" db="EMBL/GenBank/DDBJ databases">
        <authorList>
            <consortium name="Pathogen Informatics"/>
        </authorList>
    </citation>
    <scope>NUCLEOTIDE SEQUENCE [LARGE SCALE GENOMIC DNA]</scope>
    <source>
        <strain evidence="5 6">NCTC10297</strain>
    </source>
</reference>
<evidence type="ECO:0000313" key="6">
    <source>
        <dbReference type="Proteomes" id="UP000274100"/>
    </source>
</evidence>
<keyword evidence="2" id="KW-0285">Flavoprotein</keyword>
<dbReference type="Pfam" id="PF01613">
    <property type="entry name" value="Flavin_Reduct"/>
    <property type="match status" value="1"/>
</dbReference>
<feature type="domain" description="Flavin reductase like" evidence="4">
    <location>
        <begin position="12"/>
        <end position="152"/>
    </location>
</feature>
<dbReference type="Proteomes" id="UP000274100">
    <property type="component" value="Chromosome"/>
</dbReference>
<comment type="similarity">
    <text evidence="3">Belongs to the flavoredoxin family.</text>
</comment>
<evidence type="ECO:0000256" key="1">
    <source>
        <dbReference type="ARBA" id="ARBA00001917"/>
    </source>
</evidence>
<dbReference type="EMBL" id="LR134343">
    <property type="protein sequence ID" value="VEG13460.1"/>
    <property type="molecule type" value="Genomic_DNA"/>
</dbReference>
<dbReference type="SUPFAM" id="SSF50475">
    <property type="entry name" value="FMN-binding split barrel"/>
    <property type="match status" value="1"/>
</dbReference>